<dbReference type="PRINTS" id="PR00625">
    <property type="entry name" value="JDOMAIN"/>
</dbReference>
<organism evidence="9 10">
    <name type="scientific">Clytia hemisphaerica</name>
    <dbReference type="NCBI Taxonomy" id="252671"/>
    <lineage>
        <taxon>Eukaryota</taxon>
        <taxon>Metazoa</taxon>
        <taxon>Cnidaria</taxon>
        <taxon>Hydrozoa</taxon>
        <taxon>Hydroidolina</taxon>
        <taxon>Leptothecata</taxon>
        <taxon>Obeliida</taxon>
        <taxon>Clytiidae</taxon>
        <taxon>Clytia</taxon>
    </lineage>
</organism>
<feature type="domain" description="J" evidence="8">
    <location>
        <begin position="35"/>
        <end position="100"/>
    </location>
</feature>
<dbReference type="PANTHER" id="PTHR44176:SF1">
    <property type="entry name" value="DNAJ HOMOLOG SUBFAMILY C MEMBER 25"/>
    <property type="match status" value="1"/>
</dbReference>
<evidence type="ECO:0000256" key="3">
    <source>
        <dbReference type="ARBA" id="ARBA00022989"/>
    </source>
</evidence>
<evidence type="ECO:0000256" key="7">
    <source>
        <dbReference type="SAM" id="SignalP"/>
    </source>
</evidence>
<name>A0A7M5WYT6_9CNID</name>
<keyword evidence="2" id="KW-0812">Transmembrane</keyword>
<evidence type="ECO:0000256" key="1">
    <source>
        <dbReference type="ARBA" id="ARBA00004141"/>
    </source>
</evidence>
<keyword evidence="4" id="KW-0472">Membrane</keyword>
<dbReference type="FunFam" id="1.10.287.110:FF:000036">
    <property type="entry name" value="dnaJ homolog subfamily C member 25"/>
    <property type="match status" value="1"/>
</dbReference>
<dbReference type="GO" id="GO:0006457">
    <property type="term" value="P:protein folding"/>
    <property type="evidence" value="ECO:0007669"/>
    <property type="project" value="InterPro"/>
</dbReference>
<dbReference type="RefSeq" id="XP_066913228.1">
    <property type="nucleotide sequence ID" value="XM_067057127.1"/>
</dbReference>
<dbReference type="PANTHER" id="PTHR44176">
    <property type="entry name" value="DNAJ HOMOLOG SUBFAMILY C MEMBER 25"/>
    <property type="match status" value="1"/>
</dbReference>
<keyword evidence="3" id="KW-1133">Transmembrane helix</keyword>
<proteinExistence type="inferred from homology"/>
<evidence type="ECO:0000259" key="8">
    <source>
        <dbReference type="PROSITE" id="PS50076"/>
    </source>
</evidence>
<dbReference type="InterPro" id="IPR044632">
    <property type="entry name" value="DNAJC25-like"/>
</dbReference>
<evidence type="ECO:0000313" key="10">
    <source>
        <dbReference type="Proteomes" id="UP000594262"/>
    </source>
</evidence>
<evidence type="ECO:0000256" key="6">
    <source>
        <dbReference type="ARBA" id="ARBA00024193"/>
    </source>
</evidence>
<dbReference type="GeneID" id="136800468"/>
<dbReference type="PROSITE" id="PS50076">
    <property type="entry name" value="DNAJ_2"/>
    <property type="match status" value="1"/>
</dbReference>
<dbReference type="Gene3D" id="1.10.287.110">
    <property type="entry name" value="DnaJ domain"/>
    <property type="match status" value="1"/>
</dbReference>
<dbReference type="GO" id="GO:0005789">
    <property type="term" value="C:endoplasmic reticulum membrane"/>
    <property type="evidence" value="ECO:0007669"/>
    <property type="project" value="TreeGrafter"/>
</dbReference>
<keyword evidence="7" id="KW-0732">Signal</keyword>
<dbReference type="Pfam" id="PF00226">
    <property type="entry name" value="DnaJ"/>
    <property type="match status" value="1"/>
</dbReference>
<dbReference type="InterPro" id="IPR001623">
    <property type="entry name" value="DnaJ_domain"/>
</dbReference>
<dbReference type="AlphaFoldDB" id="A0A7M5WYT6"/>
<keyword evidence="10" id="KW-1185">Reference proteome</keyword>
<sequence>MRQKINSILLTCLLVICLIQTVHGIVEGIYCGKENCYDVLGVNRETTTKKEISRAYRKLARKFHPDTSKEEDAAVKFRKVATAYEILKEDDSRKDYDYMLDNPEEAYYHYYQYYRRRLTPKVDVRYVLFVTITIISIIQYLHKANRYEDAISYAMQNPKFRNQAMQIIHQEGLLEHNKKSSKNKKSKEDRKKEEERVLREVVEDSIDIRGGYSKPTYRDILWVQLSCLPYQTFNYVKWYACWVLKFNIRKEEYGEEEKEYLTYSGLNMTEQYWAALDEYTREEIMHKELWVPEKLKAYKEAQEEEMRVKMAESGRHKMWRRYMKKGGPGQMTFAED</sequence>
<comment type="similarity">
    <text evidence="6">Belongs to the DNAJC25 family.</text>
</comment>
<evidence type="ECO:0000256" key="5">
    <source>
        <dbReference type="ARBA" id="ARBA00023186"/>
    </source>
</evidence>
<evidence type="ECO:0000256" key="2">
    <source>
        <dbReference type="ARBA" id="ARBA00022692"/>
    </source>
</evidence>
<reference evidence="9" key="1">
    <citation type="submission" date="2021-01" db="UniProtKB">
        <authorList>
            <consortium name="EnsemblMetazoa"/>
        </authorList>
    </citation>
    <scope>IDENTIFICATION</scope>
</reference>
<dbReference type="CDD" id="cd06257">
    <property type="entry name" value="DnaJ"/>
    <property type="match status" value="1"/>
</dbReference>
<evidence type="ECO:0000256" key="4">
    <source>
        <dbReference type="ARBA" id="ARBA00023136"/>
    </source>
</evidence>
<feature type="chain" id="PRO_5029669863" description="J domain-containing protein" evidence="7">
    <location>
        <begin position="25"/>
        <end position="336"/>
    </location>
</feature>
<dbReference type="SUPFAM" id="SSF46565">
    <property type="entry name" value="Chaperone J-domain"/>
    <property type="match status" value="1"/>
</dbReference>
<evidence type="ECO:0000313" key="9">
    <source>
        <dbReference type="EnsemblMetazoa" id="CLYHEMP015083.1"/>
    </source>
</evidence>
<feature type="signal peptide" evidence="7">
    <location>
        <begin position="1"/>
        <end position="24"/>
    </location>
</feature>
<comment type="subcellular location">
    <subcellularLocation>
        <location evidence="1">Membrane</location>
        <topology evidence="1">Multi-pass membrane protein</topology>
    </subcellularLocation>
</comment>
<dbReference type="Proteomes" id="UP000594262">
    <property type="component" value="Unplaced"/>
</dbReference>
<keyword evidence="5" id="KW-0143">Chaperone</keyword>
<dbReference type="EnsemblMetazoa" id="CLYHEMT015083.1">
    <property type="protein sequence ID" value="CLYHEMP015083.1"/>
    <property type="gene ID" value="CLYHEMG015083"/>
</dbReference>
<dbReference type="InterPro" id="IPR036869">
    <property type="entry name" value="J_dom_sf"/>
</dbReference>
<accession>A0A7M5WYT6</accession>
<protein>
    <recommendedName>
        <fullName evidence="8">J domain-containing protein</fullName>
    </recommendedName>
</protein>
<dbReference type="OrthoDB" id="270167at2759"/>
<dbReference type="SMART" id="SM00271">
    <property type="entry name" value="DnaJ"/>
    <property type="match status" value="1"/>
</dbReference>